<accession>A0A126FC50</accession>
<evidence type="ECO:0000313" key="3">
    <source>
        <dbReference type="Proteomes" id="UP000297030"/>
    </source>
</evidence>
<evidence type="ECO:0000256" key="1">
    <source>
        <dbReference type="SAM" id="MobiDB-lite"/>
    </source>
</evidence>
<dbReference type="InterPro" id="IPR036731">
    <property type="entry name" value="Tlp20_sf"/>
</dbReference>
<proteinExistence type="predicted"/>
<dbReference type="SUPFAM" id="SSF51289">
    <property type="entry name" value="Tlp20, baculovirus telokin-like protein"/>
    <property type="match status" value="1"/>
</dbReference>
<evidence type="ECO:0000313" key="2">
    <source>
        <dbReference type="EMBL" id="AKN80976.1"/>
    </source>
</evidence>
<dbReference type="RefSeq" id="YP_009666425.1">
    <property type="nucleotide sequence ID" value="NC_043520.1"/>
</dbReference>
<dbReference type="GeneID" id="40526695"/>
<dbReference type="EMBL" id="KP763670">
    <property type="protein sequence ID" value="AKN80976.1"/>
    <property type="molecule type" value="Genomic_DNA"/>
</dbReference>
<reference evidence="2 3" key="1">
    <citation type="submission" date="2015-02" db="EMBL/GenBank/DDBJ databases">
        <title>Complete genome of a baculovirus isolated from a medical interest larvae: lLonomia obliqua (Lepidoptera: Saturniidae).</title>
        <authorList>
            <person name="Clara A.-S.W."/>
            <person name="Daniel A.-A.M.P."/>
            <person name="Miguel A.S."/>
            <person name="Jhon F.E.A."/>
            <person name="Fabricio M.S."/>
            <person name="Jose W.L.C."/>
            <person name="Bergmann R.M."/>
            <person name="Fernando M.L."/>
        </authorList>
    </citation>
    <scope>NUCLEOTIDE SEQUENCE [LARGE SCALE GENOMIC DNA]</scope>
    <source>
        <strain evidence="2">SP/2000</strain>
    </source>
</reference>
<gene>
    <name evidence="2" type="primary">tlp</name>
</gene>
<name>A0A126FC50_9ABAC</name>
<feature type="compositionally biased region" description="Polar residues" evidence="1">
    <location>
        <begin position="184"/>
        <end position="200"/>
    </location>
</feature>
<dbReference type="Pfam" id="PF06088">
    <property type="entry name" value="TLP-20"/>
    <property type="match status" value="1"/>
</dbReference>
<protein>
    <submittedName>
        <fullName evidence="2">TELOKIN-like protein</fullName>
    </submittedName>
</protein>
<dbReference type="Gene3D" id="2.70.40.20">
    <property type="entry name" value="Baculovirus telokin-like protein 20"/>
    <property type="match status" value="1"/>
</dbReference>
<sequence>MASSSNTTPDIVVNAVFDEYNQNLLNFIIQDEYHLKKLGIGGHVVKVNSSDNLKHLYTNAFCIVTSKNYGILCNLLEDSKSDINVILFNCAISKLNKGDVLFRVKFVYNININGDNINKIGADSFNLKRKQLSSENIAVNANEHNGSDNDDNAACAAPRSGEEHQQQEQFASPERDMGAIIENGSPTATKRQKLDNVQQD</sequence>
<dbReference type="InterPro" id="IPR009092">
    <property type="entry name" value="Telokin-like_Tlp20_baculovir"/>
</dbReference>
<feature type="region of interest" description="Disordered" evidence="1">
    <location>
        <begin position="141"/>
        <end position="200"/>
    </location>
</feature>
<organism evidence="2 3">
    <name type="scientific">Lonomia obliqua multiple nucleopolyhedrovirus</name>
    <dbReference type="NCBI Taxonomy" id="134394"/>
    <lineage>
        <taxon>Viruses</taxon>
        <taxon>Viruses incertae sedis</taxon>
        <taxon>Naldaviricetes</taxon>
        <taxon>Lefavirales</taxon>
        <taxon>Baculoviridae</taxon>
        <taxon>Alphabaculovirus</taxon>
        <taxon>Alphabaculovirus lonobliquae</taxon>
        <taxon>Lonomia obliqua nucleopolyhedrovirus</taxon>
    </lineage>
</organism>
<dbReference type="KEGG" id="vg:40526695"/>
<keyword evidence="3" id="KW-1185">Reference proteome</keyword>
<dbReference type="Proteomes" id="UP000297030">
    <property type="component" value="Segment"/>
</dbReference>